<organism evidence="12 13">
    <name type="scientific">Emcibacter nanhaiensis</name>
    <dbReference type="NCBI Taxonomy" id="1505037"/>
    <lineage>
        <taxon>Bacteria</taxon>
        <taxon>Pseudomonadati</taxon>
        <taxon>Pseudomonadota</taxon>
        <taxon>Alphaproteobacteria</taxon>
        <taxon>Emcibacterales</taxon>
        <taxon>Emcibacteraceae</taxon>
        <taxon>Emcibacter</taxon>
    </lineage>
</organism>
<comment type="similarity">
    <text evidence="2 9 10">Belongs to the RecF family.</text>
</comment>
<dbReference type="PANTHER" id="PTHR32182:SF0">
    <property type="entry name" value="DNA REPLICATION AND REPAIR PROTEIN RECF"/>
    <property type="match status" value="1"/>
</dbReference>
<dbReference type="Gene3D" id="1.20.1050.90">
    <property type="entry name" value="RecF/RecN/SMC, N-terminal domain"/>
    <property type="match status" value="1"/>
</dbReference>
<dbReference type="PANTHER" id="PTHR32182">
    <property type="entry name" value="DNA REPLICATION AND REPAIR PROTEIN RECF"/>
    <property type="match status" value="1"/>
</dbReference>
<dbReference type="PROSITE" id="PS00617">
    <property type="entry name" value="RECF_1"/>
    <property type="match status" value="1"/>
</dbReference>
<keyword evidence="9 10" id="KW-0742">SOS response</keyword>
<dbReference type="InterPro" id="IPR027417">
    <property type="entry name" value="P-loop_NTPase"/>
</dbReference>
<keyword evidence="9 10" id="KW-0234">DNA repair</keyword>
<evidence type="ECO:0000259" key="11">
    <source>
        <dbReference type="Pfam" id="PF02463"/>
    </source>
</evidence>
<evidence type="ECO:0000256" key="2">
    <source>
        <dbReference type="ARBA" id="ARBA00008016"/>
    </source>
</evidence>
<dbReference type="GO" id="GO:0000731">
    <property type="term" value="P:DNA synthesis involved in DNA repair"/>
    <property type="evidence" value="ECO:0007669"/>
    <property type="project" value="TreeGrafter"/>
</dbReference>
<keyword evidence="5 9" id="KW-0235">DNA replication</keyword>
<keyword evidence="6 9" id="KW-0547">Nucleotide-binding</keyword>
<dbReference type="InterPro" id="IPR003395">
    <property type="entry name" value="RecF/RecN/SMC_N"/>
</dbReference>
<comment type="caution">
    <text evidence="12">The sequence shown here is derived from an EMBL/GenBank/DDBJ whole genome shotgun (WGS) entry which is preliminary data.</text>
</comment>
<dbReference type="Gene3D" id="3.40.50.300">
    <property type="entry name" value="P-loop containing nucleotide triphosphate hydrolases"/>
    <property type="match status" value="1"/>
</dbReference>
<dbReference type="GO" id="GO:0003697">
    <property type="term" value="F:single-stranded DNA binding"/>
    <property type="evidence" value="ECO:0007669"/>
    <property type="project" value="UniProtKB-UniRule"/>
</dbReference>
<protein>
    <recommendedName>
        <fullName evidence="3 9">DNA replication and repair protein RecF</fullName>
    </recommendedName>
</protein>
<evidence type="ECO:0000256" key="4">
    <source>
        <dbReference type="ARBA" id="ARBA00022490"/>
    </source>
</evidence>
<dbReference type="EMBL" id="VFIY01000005">
    <property type="protein sequence ID" value="TPD61502.1"/>
    <property type="molecule type" value="Genomic_DNA"/>
</dbReference>
<evidence type="ECO:0000256" key="8">
    <source>
        <dbReference type="ARBA" id="ARBA00023125"/>
    </source>
</evidence>
<sequence length="399" mass="43203">MLKQESPIIVQETLPPRVAVERLLLTDFRSYECADIRPDGRNAVFIGPNGAGKTNLLEAVSFLAPGRGLRQCKLSQATRLGAAGPWAVAGRLATPDGEMEVGTGLAPRNGAAPFAENVEEGADRRIVRIDGETVSSPAVLGDFIQVTWLTPQMDRLFLEAASGRRRFLDRIVAGFHPGHSREVNAFEKVMRDRNRLLSEGSADGSWLAALEARMAEHGVAIAAARLQALDHLAGAIEVSTSSFPRAHLSLDGELESGLRERPAVEVEEGYAEILARMRGQDSRAGRTLAGPHRTDLLVRHVAKDMPAELCSTGEQKALLIGITLASARLTALHFGAAPVLLLDEVAAHLDEMRRSALFDELWAIGSQVWMTGTDRSLFESLGDRAAIYRVDDGRIVKAL</sequence>
<evidence type="ECO:0000256" key="9">
    <source>
        <dbReference type="HAMAP-Rule" id="MF_00365"/>
    </source>
</evidence>
<dbReference type="InterPro" id="IPR001238">
    <property type="entry name" value="DNA-binding_RecF"/>
</dbReference>
<evidence type="ECO:0000313" key="13">
    <source>
        <dbReference type="Proteomes" id="UP000319148"/>
    </source>
</evidence>
<dbReference type="InterPro" id="IPR042174">
    <property type="entry name" value="RecF_2"/>
</dbReference>
<proteinExistence type="inferred from homology"/>
<keyword evidence="7 9" id="KW-0067">ATP-binding</keyword>
<keyword evidence="13" id="KW-1185">Reference proteome</keyword>
<gene>
    <name evidence="9 12" type="primary">recF</name>
    <name evidence="12" type="ORF">FIV46_04655</name>
</gene>
<dbReference type="NCBIfam" id="TIGR00611">
    <property type="entry name" value="recf"/>
    <property type="match status" value="1"/>
</dbReference>
<dbReference type="GO" id="GO:0009432">
    <property type="term" value="P:SOS response"/>
    <property type="evidence" value="ECO:0007669"/>
    <property type="project" value="UniProtKB-UniRule"/>
</dbReference>
<dbReference type="GO" id="GO:0005737">
    <property type="term" value="C:cytoplasm"/>
    <property type="evidence" value="ECO:0007669"/>
    <property type="project" value="UniProtKB-SubCell"/>
</dbReference>
<reference evidence="13" key="1">
    <citation type="submission" date="2019-06" db="EMBL/GenBank/DDBJ databases">
        <title>The complete genome of Emcibacter congregatus ZYLT.</title>
        <authorList>
            <person name="Zhao Z."/>
        </authorList>
    </citation>
    <scope>NUCLEOTIDE SEQUENCE [LARGE SCALE GENOMIC DNA]</scope>
    <source>
        <strain evidence="13">MCCC 1A06723</strain>
    </source>
</reference>
<dbReference type="GO" id="GO:0006302">
    <property type="term" value="P:double-strand break repair"/>
    <property type="evidence" value="ECO:0007669"/>
    <property type="project" value="TreeGrafter"/>
</dbReference>
<keyword evidence="9 10" id="KW-0227">DNA damage</keyword>
<dbReference type="Proteomes" id="UP000319148">
    <property type="component" value="Unassembled WGS sequence"/>
</dbReference>
<feature type="domain" description="RecF/RecN/SMC N-terminal" evidence="11">
    <location>
        <begin position="20"/>
        <end position="392"/>
    </location>
</feature>
<evidence type="ECO:0000313" key="12">
    <source>
        <dbReference type="EMBL" id="TPD61502.1"/>
    </source>
</evidence>
<keyword evidence="4 9" id="KW-0963">Cytoplasm</keyword>
<feature type="binding site" evidence="9">
    <location>
        <begin position="47"/>
        <end position="54"/>
    </location>
    <ligand>
        <name>ATP</name>
        <dbReference type="ChEBI" id="CHEBI:30616"/>
    </ligand>
</feature>
<dbReference type="HAMAP" id="MF_00365">
    <property type="entry name" value="RecF"/>
    <property type="match status" value="1"/>
</dbReference>
<dbReference type="PROSITE" id="PS00618">
    <property type="entry name" value="RECF_2"/>
    <property type="match status" value="1"/>
</dbReference>
<evidence type="ECO:0000256" key="1">
    <source>
        <dbReference type="ARBA" id="ARBA00004496"/>
    </source>
</evidence>
<dbReference type="InterPro" id="IPR018078">
    <property type="entry name" value="DNA-binding_RecF_CS"/>
</dbReference>
<dbReference type="GO" id="GO:0005524">
    <property type="term" value="F:ATP binding"/>
    <property type="evidence" value="ECO:0007669"/>
    <property type="project" value="UniProtKB-UniRule"/>
</dbReference>
<keyword evidence="8 9" id="KW-0238">DNA-binding</keyword>
<dbReference type="GO" id="GO:0006260">
    <property type="term" value="P:DNA replication"/>
    <property type="evidence" value="ECO:0007669"/>
    <property type="project" value="UniProtKB-UniRule"/>
</dbReference>
<name>A0A501PN15_9PROT</name>
<dbReference type="AlphaFoldDB" id="A0A501PN15"/>
<dbReference type="SUPFAM" id="SSF52540">
    <property type="entry name" value="P-loop containing nucleoside triphosphate hydrolases"/>
    <property type="match status" value="1"/>
</dbReference>
<evidence type="ECO:0000256" key="3">
    <source>
        <dbReference type="ARBA" id="ARBA00020170"/>
    </source>
</evidence>
<dbReference type="OrthoDB" id="9803889at2"/>
<dbReference type="Pfam" id="PF02463">
    <property type="entry name" value="SMC_N"/>
    <property type="match status" value="1"/>
</dbReference>
<evidence type="ECO:0000256" key="6">
    <source>
        <dbReference type="ARBA" id="ARBA00022741"/>
    </source>
</evidence>
<evidence type="ECO:0000256" key="7">
    <source>
        <dbReference type="ARBA" id="ARBA00022840"/>
    </source>
</evidence>
<comment type="function">
    <text evidence="9 10">The RecF protein is involved in DNA metabolism; it is required for DNA replication and normal SOS inducibility. RecF binds preferentially to single-stranded, linear DNA. It also seems to bind ATP.</text>
</comment>
<comment type="subcellular location">
    <subcellularLocation>
        <location evidence="1 9 10">Cytoplasm</location>
    </subcellularLocation>
</comment>
<evidence type="ECO:0000256" key="5">
    <source>
        <dbReference type="ARBA" id="ARBA00022705"/>
    </source>
</evidence>
<evidence type="ECO:0000256" key="10">
    <source>
        <dbReference type="RuleBase" id="RU000578"/>
    </source>
</evidence>
<accession>A0A501PN15</accession>